<feature type="signal peptide" evidence="1">
    <location>
        <begin position="1"/>
        <end position="21"/>
    </location>
</feature>
<comment type="caution">
    <text evidence="3">The sequence shown here is derived from an EMBL/GenBank/DDBJ whole genome shotgun (WGS) entry which is preliminary data.</text>
</comment>
<protein>
    <submittedName>
        <fullName evidence="3">PEP-CTERM sorting domain-containing protein</fullName>
    </submittedName>
</protein>
<feature type="domain" description="Ice-binding protein C-terminal" evidence="2">
    <location>
        <begin position="170"/>
        <end position="194"/>
    </location>
</feature>
<keyword evidence="4" id="KW-1185">Reference proteome</keyword>
<evidence type="ECO:0000313" key="4">
    <source>
        <dbReference type="Proteomes" id="UP001634747"/>
    </source>
</evidence>
<gene>
    <name evidence="3" type="ORF">ACK2TP_06245</name>
</gene>
<accession>A0ABW9KHT8</accession>
<evidence type="ECO:0000259" key="2">
    <source>
        <dbReference type="Pfam" id="PF07589"/>
    </source>
</evidence>
<keyword evidence="1" id="KW-0732">Signal</keyword>
<reference evidence="3 4" key="1">
    <citation type="submission" date="2024-12" db="EMBL/GenBank/DDBJ databases">
        <authorList>
            <person name="Lee Y."/>
        </authorList>
    </citation>
    <scope>NUCLEOTIDE SEQUENCE [LARGE SCALE GENOMIC DNA]</scope>
    <source>
        <strain evidence="3 4">03SUJ4</strain>
    </source>
</reference>
<dbReference type="Pfam" id="PF07589">
    <property type="entry name" value="PEP-CTERM"/>
    <property type="match status" value="1"/>
</dbReference>
<dbReference type="NCBIfam" id="TIGR02595">
    <property type="entry name" value="PEP_CTERM"/>
    <property type="match status" value="1"/>
</dbReference>
<organism evidence="3 4">
    <name type="scientific">Terriglobus aquaticus</name>
    <dbReference type="NCBI Taxonomy" id="940139"/>
    <lineage>
        <taxon>Bacteria</taxon>
        <taxon>Pseudomonadati</taxon>
        <taxon>Acidobacteriota</taxon>
        <taxon>Terriglobia</taxon>
        <taxon>Terriglobales</taxon>
        <taxon>Acidobacteriaceae</taxon>
        <taxon>Terriglobus</taxon>
    </lineage>
</organism>
<sequence length="198" mass="19570">MNRFALLPTLCLLAGLSVAHASSYGPLSDGYGLTVGSTTLNQTNTTVDPLSGVLSFSDGLSNYTFAEVNASPLVNALSITRVCVLVNLSGCQSSTITISDASLLNGTLALSAAAQVSAHLSGSAVASVGATTSNGTTGISTLTFVGTSATLGLQTAVVGTQSDPFPVNSPVPEPGTISLVLSGALGVAAAARRRLLGA</sequence>
<evidence type="ECO:0000313" key="3">
    <source>
        <dbReference type="EMBL" id="MFN2975357.1"/>
    </source>
</evidence>
<dbReference type="InterPro" id="IPR013424">
    <property type="entry name" value="Ice-binding_C"/>
</dbReference>
<feature type="chain" id="PRO_5045302374" evidence="1">
    <location>
        <begin position="22"/>
        <end position="198"/>
    </location>
</feature>
<proteinExistence type="predicted"/>
<dbReference type="Proteomes" id="UP001634747">
    <property type="component" value="Unassembled WGS sequence"/>
</dbReference>
<evidence type="ECO:0000256" key="1">
    <source>
        <dbReference type="SAM" id="SignalP"/>
    </source>
</evidence>
<name>A0ABW9KHT8_9BACT</name>
<dbReference type="RefSeq" id="WP_263413115.1">
    <property type="nucleotide sequence ID" value="NZ_BAABBH010000001.1"/>
</dbReference>
<dbReference type="EMBL" id="JBJYXY010000001">
    <property type="protein sequence ID" value="MFN2975357.1"/>
    <property type="molecule type" value="Genomic_DNA"/>
</dbReference>